<feature type="region of interest" description="Disordered" evidence="1">
    <location>
        <begin position="50"/>
        <end position="109"/>
    </location>
</feature>
<proteinExistence type="predicted"/>
<dbReference type="AlphaFoldDB" id="B1N6N6"/>
<evidence type="ECO:0000256" key="1">
    <source>
        <dbReference type="SAM" id="MobiDB-lite"/>
    </source>
</evidence>
<feature type="region of interest" description="Disordered" evidence="1">
    <location>
        <begin position="130"/>
        <end position="302"/>
    </location>
</feature>
<protein>
    <submittedName>
        <fullName evidence="2">Uncharacterized protein</fullName>
    </submittedName>
</protein>
<accession>B1N6N6</accession>
<name>B1N6N6_9BACT</name>
<sequence>MLLGDLMGEGGGDAVEGECGVNHRPEGRGLQGADHLFLVLPRADGDALHGDVLGHDQGGRRLAGETRQDADQRDVAADPGGGDRLGEGAGPADLHHDVDAPAAGEGGGGGAPFRGLAIVDQVVRAEGPEPFQLLVGGGGGDDRRAGRLGQLEGEDRDPARPLGQDDVAGLDPRLDHQGAPGGEGRAGQGRRLGEGPAGGHAGEGPGRHGDELRREAVGVVAGNADEAFQGRAARLPVGEEGREDPVPGGEARDALAHSDHLAGPVGHGDAPVGGGQHAGDDGEVVEVQRAGADRRRAGPALR</sequence>
<feature type="compositionally biased region" description="Basic and acidic residues" evidence="1">
    <location>
        <begin position="205"/>
        <end position="216"/>
    </location>
</feature>
<evidence type="ECO:0000313" key="2">
    <source>
        <dbReference type="EMBL" id="ABM53582.1"/>
    </source>
</evidence>
<feature type="compositionally biased region" description="Basic and acidic residues" evidence="1">
    <location>
        <begin position="237"/>
        <end position="260"/>
    </location>
</feature>
<organism evidence="2">
    <name type="scientific">uncultured bacterium CBNPD1 BAC clone 1664</name>
    <dbReference type="NCBI Taxonomy" id="417310"/>
    <lineage>
        <taxon>Bacteria</taxon>
        <taxon>environmental samples</taxon>
    </lineage>
</organism>
<feature type="compositionally biased region" description="Gly residues" evidence="1">
    <location>
        <begin position="79"/>
        <end position="89"/>
    </location>
</feature>
<reference evidence="2" key="1">
    <citation type="journal article" date="2008" name="FEMS Microbiol. Ecol.">
        <title>Metagenomic analysis of a freshwater toxic cyanobacteria bloom.</title>
        <authorList>
            <person name="Pope P.B."/>
            <person name="Patel B.K."/>
        </authorList>
    </citation>
    <scope>NUCLEOTIDE SEQUENCE</scope>
</reference>
<feature type="compositionally biased region" description="Basic and acidic residues" evidence="1">
    <location>
        <begin position="50"/>
        <end position="76"/>
    </location>
</feature>
<dbReference type="EMBL" id="EF157671">
    <property type="protein sequence ID" value="ABM53582.1"/>
    <property type="molecule type" value="Genomic_DNA"/>
</dbReference>
<feature type="compositionally biased region" description="Gly residues" evidence="1">
    <location>
        <begin position="195"/>
        <end position="204"/>
    </location>
</feature>